<dbReference type="RefSeq" id="WP_354192826.1">
    <property type="nucleotide sequence ID" value="NZ_JBEPML010000002.1"/>
</dbReference>
<dbReference type="EMBL" id="JBEPML010000002">
    <property type="protein sequence ID" value="MET3790644.1"/>
    <property type="molecule type" value="Genomic_DNA"/>
</dbReference>
<dbReference type="Proteomes" id="UP001549076">
    <property type="component" value="Unassembled WGS sequence"/>
</dbReference>
<gene>
    <name evidence="1" type="ORF">ABID37_000835</name>
</gene>
<sequence>MMRVEVTYRGYCGVANHDAESGRILIEDTQDIDDLSCSGANYEEAFARFCERVDKWYDAGVPSSDWVPRFAWLPKPLSDGGYAFLEKYWEIKTEAGIARRIFQSRHDAYTHYTESPM</sequence>
<reference evidence="1 2" key="1">
    <citation type="submission" date="2024-06" db="EMBL/GenBank/DDBJ databases">
        <title>Genomic Encyclopedia of Type Strains, Phase IV (KMG-IV): sequencing the most valuable type-strain genomes for metagenomic binning, comparative biology and taxonomic classification.</title>
        <authorList>
            <person name="Goeker M."/>
        </authorList>
    </citation>
    <scope>NUCLEOTIDE SEQUENCE [LARGE SCALE GENOMIC DNA]</scope>
    <source>
        <strain evidence="1 2">DSM 27865</strain>
    </source>
</reference>
<name>A0ABV2MV16_9HYPH</name>
<comment type="caution">
    <text evidence="1">The sequence shown here is derived from an EMBL/GenBank/DDBJ whole genome shotgun (WGS) entry which is preliminary data.</text>
</comment>
<keyword evidence="2" id="KW-1185">Reference proteome</keyword>
<protein>
    <submittedName>
        <fullName evidence="1">Uncharacterized protein</fullName>
    </submittedName>
</protein>
<organism evidence="1 2">
    <name type="scientific">Aquamicrobium terrae</name>
    <dbReference type="NCBI Taxonomy" id="1324945"/>
    <lineage>
        <taxon>Bacteria</taxon>
        <taxon>Pseudomonadati</taxon>
        <taxon>Pseudomonadota</taxon>
        <taxon>Alphaproteobacteria</taxon>
        <taxon>Hyphomicrobiales</taxon>
        <taxon>Phyllobacteriaceae</taxon>
        <taxon>Aquamicrobium</taxon>
    </lineage>
</organism>
<accession>A0ABV2MV16</accession>
<evidence type="ECO:0000313" key="1">
    <source>
        <dbReference type="EMBL" id="MET3790644.1"/>
    </source>
</evidence>
<evidence type="ECO:0000313" key="2">
    <source>
        <dbReference type="Proteomes" id="UP001549076"/>
    </source>
</evidence>
<proteinExistence type="predicted"/>